<evidence type="ECO:0000313" key="1">
    <source>
        <dbReference type="EMBL" id="CDW61174.1"/>
    </source>
</evidence>
<name>A0A077ZN84_TRITR</name>
<sequence>MEAKINVVEILKDKPQGTKLYSILSDGECFLNEASEDSIYIDIDNRKRFWCFTVYGSTHSFPNGCVLLFPSREMRDWEKFSWKRGDVLMAGVDNICIFEKWDNEDYTEFKAIFATPNYSGATFKTEKWSKETNEAVIKQYISNIEKFKGGKLNLATLEIEKQPGFKDGDMVSLEIRYIDSEDVIVETYIVHGDYNYGEELNFYAGCNNLGMIKHNSCVKPTNTSVRKVFIRYATDSEKQQLFSALAKENKAWDSEKKDVVNLKPKVELKPFDKVLVRDSKFDIWRANLFGYIGKDGYYRCVYANWIYCIPYAGNEHLLGTAKDVEG</sequence>
<evidence type="ECO:0000313" key="2">
    <source>
        <dbReference type="Proteomes" id="UP000030665"/>
    </source>
</evidence>
<reference evidence="1" key="1">
    <citation type="submission" date="2014-01" db="EMBL/GenBank/DDBJ databases">
        <authorList>
            <person name="Aslett M."/>
        </authorList>
    </citation>
    <scope>NUCLEOTIDE SEQUENCE</scope>
</reference>
<accession>A0A077ZN84</accession>
<dbReference type="AlphaFoldDB" id="A0A077ZN84"/>
<keyword evidence="2" id="KW-1185">Reference proteome</keyword>
<dbReference type="EMBL" id="HG808065">
    <property type="protein sequence ID" value="CDW61174.1"/>
    <property type="molecule type" value="Genomic_DNA"/>
</dbReference>
<dbReference type="Proteomes" id="UP000030665">
    <property type="component" value="Unassembled WGS sequence"/>
</dbReference>
<reference evidence="1" key="2">
    <citation type="submission" date="2014-03" db="EMBL/GenBank/DDBJ databases">
        <title>The whipworm genome and dual-species transcriptomics of an intimate host-pathogen interaction.</title>
        <authorList>
            <person name="Foth B.J."/>
            <person name="Tsai I.J."/>
            <person name="Reid A.J."/>
            <person name="Bancroft A.J."/>
            <person name="Nichol S."/>
            <person name="Tracey A."/>
            <person name="Holroyd N."/>
            <person name="Cotton J.A."/>
            <person name="Stanley E.J."/>
            <person name="Zarowiecki M."/>
            <person name="Liu J.Z."/>
            <person name="Huckvale T."/>
            <person name="Cooper P.J."/>
            <person name="Grencis R.K."/>
            <person name="Berriman M."/>
        </authorList>
    </citation>
    <scope>NUCLEOTIDE SEQUENCE [LARGE SCALE GENOMIC DNA]</scope>
</reference>
<proteinExistence type="predicted"/>
<organism evidence="1 2">
    <name type="scientific">Trichuris trichiura</name>
    <name type="common">Whipworm</name>
    <name type="synonym">Trichocephalus trichiurus</name>
    <dbReference type="NCBI Taxonomy" id="36087"/>
    <lineage>
        <taxon>Eukaryota</taxon>
        <taxon>Metazoa</taxon>
        <taxon>Ecdysozoa</taxon>
        <taxon>Nematoda</taxon>
        <taxon>Enoplea</taxon>
        <taxon>Dorylaimia</taxon>
        <taxon>Trichinellida</taxon>
        <taxon>Trichuridae</taxon>
        <taxon>Trichuris</taxon>
    </lineage>
</organism>
<gene>
    <name evidence="1" type="ORF">TTRE_0000961001</name>
</gene>
<protein>
    <submittedName>
        <fullName evidence="1">Uncharacterized protein</fullName>
    </submittedName>
</protein>